<proteinExistence type="inferred from homology"/>
<organism evidence="6 7">
    <name type="scientific">Dickeya fangzhongdai</name>
    <dbReference type="NCBI Taxonomy" id="1778540"/>
    <lineage>
        <taxon>Bacteria</taxon>
        <taxon>Pseudomonadati</taxon>
        <taxon>Pseudomonadota</taxon>
        <taxon>Gammaproteobacteria</taxon>
        <taxon>Enterobacterales</taxon>
        <taxon>Pectobacteriaceae</taxon>
        <taxon>Dickeya</taxon>
    </lineage>
</organism>
<accession>A0A2K8QSA4</accession>
<sequence length="89" mass="10354">MEWFYRLPGVQALQGADAFFAFFEVPYDADRLSRCQVPVLREFHRRLMTAVPLRNALDDAPNADWQLARRLLAESYQHWAKGGRDDAEV</sequence>
<dbReference type="Pfam" id="PF03206">
    <property type="entry name" value="NifW"/>
    <property type="match status" value="1"/>
</dbReference>
<keyword evidence="7" id="KW-1185">Reference proteome</keyword>
<comment type="similarity">
    <text evidence="2">Belongs to the NifW family.</text>
</comment>
<dbReference type="RefSeq" id="WP_049854738.1">
    <property type="nucleotide sequence ID" value="NZ_BMJF01000005.1"/>
</dbReference>
<comment type="subunit">
    <text evidence="3">Homotrimer; associates with NifD.</text>
</comment>
<evidence type="ECO:0000256" key="2">
    <source>
        <dbReference type="ARBA" id="ARBA00008351"/>
    </source>
</evidence>
<evidence type="ECO:0000313" key="7">
    <source>
        <dbReference type="Proteomes" id="UP000231901"/>
    </source>
</evidence>
<comment type="function">
    <text evidence="1">May protect the nitrogenase Fe-Mo protein from oxidative damage.</text>
</comment>
<protein>
    <recommendedName>
        <fullName evidence="4">Nitrogenase-stabilizing/protective protein NifW</fullName>
    </recommendedName>
</protein>
<dbReference type="EMBL" id="CP025003">
    <property type="protein sequence ID" value="ATZ95998.1"/>
    <property type="molecule type" value="Genomic_DNA"/>
</dbReference>
<evidence type="ECO:0000256" key="3">
    <source>
        <dbReference type="ARBA" id="ARBA00011284"/>
    </source>
</evidence>
<dbReference type="KEGG" id="dfn:CVE23_19685"/>
<evidence type="ECO:0000256" key="5">
    <source>
        <dbReference type="ARBA" id="ARBA00023231"/>
    </source>
</evidence>
<dbReference type="Proteomes" id="UP000231901">
    <property type="component" value="Chromosome"/>
</dbReference>
<keyword evidence="5" id="KW-0535">Nitrogen fixation</keyword>
<evidence type="ECO:0000256" key="1">
    <source>
        <dbReference type="ARBA" id="ARBA00002247"/>
    </source>
</evidence>
<name>A0A2K8QSA4_9GAMM</name>
<dbReference type="GeneID" id="66566540"/>
<evidence type="ECO:0000313" key="6">
    <source>
        <dbReference type="EMBL" id="ATZ95998.1"/>
    </source>
</evidence>
<dbReference type="InterPro" id="IPR004893">
    <property type="entry name" value="NifW"/>
</dbReference>
<dbReference type="GO" id="GO:0009399">
    <property type="term" value="P:nitrogen fixation"/>
    <property type="evidence" value="ECO:0007669"/>
    <property type="project" value="InterPro"/>
</dbReference>
<dbReference type="OrthoDB" id="9811868at2"/>
<gene>
    <name evidence="6" type="ORF">CVE23_19685</name>
</gene>
<evidence type="ECO:0000256" key="4">
    <source>
        <dbReference type="ARBA" id="ARBA00016274"/>
    </source>
</evidence>
<reference evidence="7" key="1">
    <citation type="journal article" date="2018" name="Genome Announc.">
        <title>Complete genome sequence of a Dickeya fangzhongdai type strain causing bleeding canker of pear tree trunks.</title>
        <authorList>
            <person name="Zhao Y."/>
            <person name="Tian Y."/>
            <person name="Li X."/>
            <person name="Hu B."/>
        </authorList>
    </citation>
    <scope>NUCLEOTIDE SEQUENCE [LARGE SCALE GENOMIC DNA]</scope>
    <source>
        <strain evidence="7">DSM 101947</strain>
    </source>
</reference>
<dbReference type="AlphaFoldDB" id="A0A2K8QSA4"/>